<evidence type="ECO:0000313" key="1">
    <source>
        <dbReference type="EMBL" id="DAE05599.1"/>
    </source>
</evidence>
<dbReference type="EMBL" id="BK015413">
    <property type="protein sequence ID" value="DAE05599.1"/>
    <property type="molecule type" value="Genomic_DNA"/>
</dbReference>
<name>A0A8S5PEI2_9CAUD</name>
<accession>A0A8S5PEI2</accession>
<dbReference type="NCBIfam" id="TIGR01603">
    <property type="entry name" value="maj_tail_phi13"/>
    <property type="match status" value="1"/>
</dbReference>
<organism evidence="1">
    <name type="scientific">Siphoviridae sp. cthL03</name>
    <dbReference type="NCBI Taxonomy" id="2825615"/>
    <lineage>
        <taxon>Viruses</taxon>
        <taxon>Duplodnaviria</taxon>
        <taxon>Heunggongvirae</taxon>
        <taxon>Uroviricota</taxon>
        <taxon>Caudoviricetes</taxon>
    </lineage>
</organism>
<protein>
    <submittedName>
        <fullName evidence="1">Major tail protein</fullName>
    </submittedName>
</protein>
<proteinExistence type="predicted"/>
<dbReference type="InterPro" id="IPR006490">
    <property type="entry name" value="Maj_tail_phi13"/>
</dbReference>
<reference evidence="1" key="1">
    <citation type="journal article" date="2021" name="Proc. Natl. Acad. Sci. U.S.A.">
        <title>A Catalog of Tens of Thousands of Viruses from Human Metagenomes Reveals Hidden Associations with Chronic Diseases.</title>
        <authorList>
            <person name="Tisza M.J."/>
            <person name="Buck C.B."/>
        </authorList>
    </citation>
    <scope>NUCLEOTIDE SEQUENCE</scope>
    <source>
        <strain evidence="1">CthL03</strain>
    </source>
</reference>
<sequence length="204" mass="22359">MRKVNLQFFAGTPSKRAYRINIKNPVYSLLTSDDKTSCVYGDVKSLGEAMEIQITPTLATGTLYGDGAKVDDSVKITGIDVQFGATKIPIEDRASMLGNTYLNGVLVENKSDQSKYIAFGYEVEQTDGKRECVWLLKGKAQPISSTSQQSESNINYSTDSIKISFIPRTFDGAIRAFGDTANDTFTTELADEFLKTVPTTFTGI</sequence>